<comment type="subcellular location">
    <subcellularLocation>
        <location evidence="1">Cell membrane</location>
        <topology evidence="1">Multi-pass membrane protein</topology>
    </subcellularLocation>
</comment>
<dbReference type="InterPro" id="IPR023408">
    <property type="entry name" value="MscS_beta-dom_sf"/>
</dbReference>
<organism evidence="11 12">
    <name type="scientific">Paraliobacillus ryukyuensis</name>
    <dbReference type="NCBI Taxonomy" id="200904"/>
    <lineage>
        <taxon>Bacteria</taxon>
        <taxon>Bacillati</taxon>
        <taxon>Bacillota</taxon>
        <taxon>Bacilli</taxon>
        <taxon>Bacillales</taxon>
        <taxon>Bacillaceae</taxon>
        <taxon>Paraliobacillus</taxon>
    </lineage>
</organism>
<feature type="transmembrane region" description="Helical" evidence="7">
    <location>
        <begin position="63"/>
        <end position="81"/>
    </location>
</feature>
<dbReference type="PANTHER" id="PTHR30347:SF1">
    <property type="entry name" value="MECHANOSENSITIVE CHANNEL MSCK"/>
    <property type="match status" value="1"/>
</dbReference>
<dbReference type="InterPro" id="IPR011066">
    <property type="entry name" value="MscS_channel_C_sf"/>
</dbReference>
<evidence type="ECO:0000256" key="7">
    <source>
        <dbReference type="SAM" id="Phobius"/>
    </source>
</evidence>
<dbReference type="InterPro" id="IPR011014">
    <property type="entry name" value="MscS_channel_TM-2"/>
</dbReference>
<evidence type="ECO:0000259" key="10">
    <source>
        <dbReference type="Pfam" id="PF21088"/>
    </source>
</evidence>
<dbReference type="InterPro" id="IPR010920">
    <property type="entry name" value="LSM_dom_sf"/>
</dbReference>
<dbReference type="Pfam" id="PF21088">
    <property type="entry name" value="MS_channel_1st"/>
    <property type="match status" value="1"/>
</dbReference>
<dbReference type="InterPro" id="IPR052702">
    <property type="entry name" value="MscS-like_channel"/>
</dbReference>
<feature type="transmembrane region" description="Helical" evidence="7">
    <location>
        <begin position="171"/>
        <end position="200"/>
    </location>
</feature>
<dbReference type="PANTHER" id="PTHR30347">
    <property type="entry name" value="POTASSIUM CHANNEL RELATED"/>
    <property type="match status" value="1"/>
</dbReference>
<evidence type="ECO:0000256" key="4">
    <source>
        <dbReference type="ARBA" id="ARBA00022692"/>
    </source>
</evidence>
<comment type="caution">
    <text evidence="11">The sequence shown here is derived from an EMBL/GenBank/DDBJ whole genome shotgun (WGS) entry which is preliminary data.</text>
</comment>
<feature type="domain" description="Mechanosensitive ion channel MscS C-terminal" evidence="9">
    <location>
        <begin position="261"/>
        <end position="348"/>
    </location>
</feature>
<gene>
    <name evidence="11" type="ORF">DES48_102101</name>
</gene>
<comment type="similarity">
    <text evidence="2">Belongs to the MscS (TC 1.A.23) family.</text>
</comment>
<name>A0A366EF36_9BACI</name>
<evidence type="ECO:0000313" key="11">
    <source>
        <dbReference type="EMBL" id="RBP00340.1"/>
    </source>
</evidence>
<dbReference type="Gene3D" id="2.30.30.60">
    <property type="match status" value="1"/>
</dbReference>
<dbReference type="RefSeq" id="WP_245911283.1">
    <property type="nucleotide sequence ID" value="NZ_BAABQN010000002.1"/>
</dbReference>
<dbReference type="Proteomes" id="UP000252254">
    <property type="component" value="Unassembled WGS sequence"/>
</dbReference>
<reference evidence="11 12" key="1">
    <citation type="submission" date="2018-06" db="EMBL/GenBank/DDBJ databases">
        <title>Genomic Encyclopedia of Type Strains, Phase IV (KMG-IV): sequencing the most valuable type-strain genomes for metagenomic binning, comparative biology and taxonomic classification.</title>
        <authorList>
            <person name="Goeker M."/>
        </authorList>
    </citation>
    <scope>NUCLEOTIDE SEQUENCE [LARGE SCALE GENOMIC DNA]</scope>
    <source>
        <strain evidence="11 12">DSM 15140</strain>
    </source>
</reference>
<evidence type="ECO:0000256" key="2">
    <source>
        <dbReference type="ARBA" id="ARBA00008017"/>
    </source>
</evidence>
<proteinExistence type="inferred from homology"/>
<evidence type="ECO:0000259" key="8">
    <source>
        <dbReference type="Pfam" id="PF00924"/>
    </source>
</evidence>
<dbReference type="STRING" id="200904.GCA_900168775_00374"/>
<protein>
    <submittedName>
        <fullName evidence="11">Mechanosensitive ion channel-like protein</fullName>
    </submittedName>
</protein>
<evidence type="ECO:0000256" key="1">
    <source>
        <dbReference type="ARBA" id="ARBA00004651"/>
    </source>
</evidence>
<dbReference type="Pfam" id="PF00924">
    <property type="entry name" value="MS_channel_2nd"/>
    <property type="match status" value="1"/>
</dbReference>
<dbReference type="Gene3D" id="3.30.70.100">
    <property type="match status" value="1"/>
</dbReference>
<evidence type="ECO:0000259" key="9">
    <source>
        <dbReference type="Pfam" id="PF21082"/>
    </source>
</evidence>
<evidence type="ECO:0000256" key="5">
    <source>
        <dbReference type="ARBA" id="ARBA00022989"/>
    </source>
</evidence>
<keyword evidence="5 7" id="KW-1133">Transmembrane helix</keyword>
<dbReference type="SUPFAM" id="SSF82861">
    <property type="entry name" value="Mechanosensitive channel protein MscS (YggB), transmembrane region"/>
    <property type="match status" value="1"/>
</dbReference>
<dbReference type="GO" id="GO:0055085">
    <property type="term" value="P:transmembrane transport"/>
    <property type="evidence" value="ECO:0007669"/>
    <property type="project" value="InterPro"/>
</dbReference>
<evidence type="ECO:0000313" key="12">
    <source>
        <dbReference type="Proteomes" id="UP000252254"/>
    </source>
</evidence>
<evidence type="ECO:0000256" key="6">
    <source>
        <dbReference type="ARBA" id="ARBA00023136"/>
    </source>
</evidence>
<evidence type="ECO:0000256" key="3">
    <source>
        <dbReference type="ARBA" id="ARBA00022475"/>
    </source>
</evidence>
<feature type="transmembrane region" description="Helical" evidence="7">
    <location>
        <begin position="101"/>
        <end position="125"/>
    </location>
</feature>
<dbReference type="InterPro" id="IPR049278">
    <property type="entry name" value="MS_channel_C"/>
</dbReference>
<dbReference type="InterPro" id="IPR006685">
    <property type="entry name" value="MscS_channel_2nd"/>
</dbReference>
<sequence length="372" mass="43211">MQLAIIPAMTDWFVDIYSETIWYYYALSIIIACIALFILRFVLLKILLANVRDDEEKAQATRYFINWLTFYSLTLCLFIFFSDQTWMRYSLIKLGTIDVSLFLILIFFLIISFAHRISKFATRFFMPRIYDRYQLDRGMQFTFNRIFHYIILIFAVLISISTVGIDLSALTVFASVIGVGVGFGLQNIASNFISGIILLFERPIKVGDRVIVNDIIGDIEKINMRATIIKSIDNEHIIVPNSYFLEEHVINRSYSDPTMRVVVPVGVSYASNPEVVRKLLLQVANEEAKETETVLLDPEPFVHFVGFGDSSLDFELFIWISNPNEIIRVRTNVNFKIFHIFHDNHIEIPFPQRDLHVRSVDTAIAKEWRMKE</sequence>
<dbReference type="AlphaFoldDB" id="A0A366EF36"/>
<accession>A0A366EF36</accession>
<keyword evidence="12" id="KW-1185">Reference proteome</keyword>
<keyword evidence="4 7" id="KW-0812">Transmembrane</keyword>
<feature type="domain" description="Mechanosensitive ion channel transmembrane helices 2/3" evidence="10">
    <location>
        <begin position="146"/>
        <end position="186"/>
    </location>
</feature>
<keyword evidence="6 7" id="KW-0472">Membrane</keyword>
<dbReference type="GO" id="GO:0005886">
    <property type="term" value="C:plasma membrane"/>
    <property type="evidence" value="ECO:0007669"/>
    <property type="project" value="UniProtKB-SubCell"/>
</dbReference>
<dbReference type="SUPFAM" id="SSF50182">
    <property type="entry name" value="Sm-like ribonucleoproteins"/>
    <property type="match status" value="1"/>
</dbReference>
<feature type="transmembrane region" description="Helical" evidence="7">
    <location>
        <begin position="22"/>
        <end position="43"/>
    </location>
</feature>
<feature type="domain" description="Mechanosensitive ion channel MscS" evidence="8">
    <location>
        <begin position="187"/>
        <end position="253"/>
    </location>
</feature>
<dbReference type="EMBL" id="QNRI01000002">
    <property type="protein sequence ID" value="RBP00340.1"/>
    <property type="molecule type" value="Genomic_DNA"/>
</dbReference>
<keyword evidence="3" id="KW-1003">Cell membrane</keyword>
<dbReference type="SUPFAM" id="SSF82689">
    <property type="entry name" value="Mechanosensitive channel protein MscS (YggB), C-terminal domain"/>
    <property type="match status" value="1"/>
</dbReference>
<dbReference type="Pfam" id="PF21082">
    <property type="entry name" value="MS_channel_3rd"/>
    <property type="match status" value="1"/>
</dbReference>
<dbReference type="Gene3D" id="1.10.287.1260">
    <property type="match status" value="1"/>
</dbReference>
<feature type="transmembrane region" description="Helical" evidence="7">
    <location>
        <begin position="146"/>
        <end position="165"/>
    </location>
</feature>
<dbReference type="InterPro" id="IPR049142">
    <property type="entry name" value="MS_channel_1st"/>
</dbReference>